<evidence type="ECO:0000313" key="4">
    <source>
        <dbReference type="Proteomes" id="UP000180175"/>
    </source>
</evidence>
<reference evidence="3 4" key="2">
    <citation type="journal article" date="2017" name="Genome Announc.">
        <title>Draft Genome Sequences of Four Alkaliphilic Bacteria Belonging to the Anaerobacillus Genus.</title>
        <authorList>
            <person name="Bassil N.M."/>
            <person name="Lloyd J.R."/>
        </authorList>
    </citation>
    <scope>NUCLEOTIDE SEQUENCE [LARGE SCALE GENOMIC DNA]</scope>
    <source>
        <strain evidence="3 4">NB2006</strain>
    </source>
</reference>
<sequence length="141" mass="15905">MIKLFFSILVMAMSFSSGGNGDGESTYAATKSIPFNDDYSRVVTSVEEDERMIVKYDVKEKDIYVECFVKDFSFSKEHAGLLKQEGEGHVQLFINGNKVDSIFTSSFIIKALPVGTYTIKIELVHNDYTPYGLSKEFEVKL</sequence>
<dbReference type="EMBL" id="LQXD01000068">
    <property type="protein sequence ID" value="OIJ20634.1"/>
    <property type="molecule type" value="Genomic_DNA"/>
</dbReference>
<dbReference type="EMBL" id="CP063356">
    <property type="protein sequence ID" value="QOY34348.1"/>
    <property type="molecule type" value="Genomic_DNA"/>
</dbReference>
<evidence type="ECO:0000313" key="3">
    <source>
        <dbReference type="EMBL" id="QOY34348.1"/>
    </source>
</evidence>
<dbReference type="OrthoDB" id="2968672at2"/>
<evidence type="ECO:0000256" key="1">
    <source>
        <dbReference type="SAM" id="SignalP"/>
    </source>
</evidence>
<reference evidence="3 4" key="3">
    <citation type="journal article" date="2019" name="Int. J. Syst. Evol. Microbiol.">
        <title>Anaerobacillus isosaccharinicus sp. nov., an alkaliphilic bacterium which degrades isosaccharinic acid.</title>
        <authorList>
            <person name="Bassil N.M."/>
            <person name="Lloyd J.R."/>
        </authorList>
    </citation>
    <scope>NUCLEOTIDE SEQUENCE [LARGE SCALE GENOMIC DNA]</scope>
    <source>
        <strain evidence="3 4">NB2006</strain>
    </source>
</reference>
<reference evidence="2 4" key="1">
    <citation type="submission" date="2016-10" db="EMBL/GenBank/DDBJ databases">
        <title>Draft genome sequences of four alkaliphilic bacteria belonging to the Anaerobacillus genus.</title>
        <authorList>
            <person name="Bassil N.M."/>
            <person name="Lloyd J.R."/>
        </authorList>
    </citation>
    <scope>NUCLEOTIDE SEQUENCE [LARGE SCALE GENOMIC DNA]</scope>
    <source>
        <strain evidence="2 4">NB2006</strain>
    </source>
</reference>
<evidence type="ECO:0000313" key="2">
    <source>
        <dbReference type="EMBL" id="OIJ20634.1"/>
    </source>
</evidence>
<evidence type="ECO:0008006" key="5">
    <source>
        <dbReference type="Google" id="ProtNLM"/>
    </source>
</evidence>
<feature type="signal peptide" evidence="1">
    <location>
        <begin position="1"/>
        <end position="21"/>
    </location>
</feature>
<organism evidence="2 4">
    <name type="scientific">Anaerobacillus isosaccharinicus</name>
    <dbReference type="NCBI Taxonomy" id="1532552"/>
    <lineage>
        <taxon>Bacteria</taxon>
        <taxon>Bacillati</taxon>
        <taxon>Bacillota</taxon>
        <taxon>Bacilli</taxon>
        <taxon>Bacillales</taxon>
        <taxon>Bacillaceae</taxon>
        <taxon>Anaerobacillus</taxon>
    </lineage>
</organism>
<dbReference type="AlphaFoldDB" id="A0A1S2M7J7"/>
<gene>
    <name evidence="3" type="ORF">AWH56_016650</name>
    <name evidence="2" type="ORF">AWH56_07640</name>
</gene>
<keyword evidence="1" id="KW-0732">Signal</keyword>
<accession>A0A1S2M7J7</accession>
<name>A0A1S2M7J7_9BACI</name>
<reference evidence="3" key="4">
    <citation type="submission" date="2020-10" db="EMBL/GenBank/DDBJ databases">
        <authorList>
            <person name="Bassil N.M."/>
            <person name="Lloyd J.R."/>
        </authorList>
    </citation>
    <scope>NUCLEOTIDE SEQUENCE</scope>
    <source>
        <strain evidence="3">NB2006</strain>
    </source>
</reference>
<dbReference type="RefSeq" id="WP_071316571.1">
    <property type="nucleotide sequence ID" value="NZ_CP063356.2"/>
</dbReference>
<dbReference type="KEGG" id="aia:AWH56_016650"/>
<dbReference type="Proteomes" id="UP000180175">
    <property type="component" value="Chromosome"/>
</dbReference>
<feature type="chain" id="PRO_5038219877" description="NEAT domain-containing protein" evidence="1">
    <location>
        <begin position="22"/>
        <end position="141"/>
    </location>
</feature>
<proteinExistence type="predicted"/>
<keyword evidence="4" id="KW-1185">Reference proteome</keyword>
<protein>
    <recommendedName>
        <fullName evidence="5">NEAT domain-containing protein</fullName>
    </recommendedName>
</protein>